<gene>
    <name evidence="4" type="primary">LOC115731403</name>
</gene>
<dbReference type="Pfam" id="PF23286">
    <property type="entry name" value="LRR_13"/>
    <property type="match status" value="1"/>
</dbReference>
<dbReference type="InterPro" id="IPR032675">
    <property type="entry name" value="LRR_dom_sf"/>
</dbReference>
<dbReference type="InterPro" id="IPR044974">
    <property type="entry name" value="Disease_R_plants"/>
</dbReference>
<dbReference type="Proteomes" id="UP000827889">
    <property type="component" value="Chromosome 1"/>
</dbReference>
<evidence type="ECO:0000313" key="3">
    <source>
        <dbReference type="Proteomes" id="UP000827889"/>
    </source>
</evidence>
<dbReference type="PANTHER" id="PTHR11017:SF292">
    <property type="entry name" value="AAA+ ATPASE DOMAIN-CONTAINING PROTEIN"/>
    <property type="match status" value="1"/>
</dbReference>
<dbReference type="InterPro" id="IPR058546">
    <property type="entry name" value="RPS4B/Roq1-like_LRR"/>
</dbReference>
<reference evidence="4" key="2">
    <citation type="submission" date="2025-08" db="UniProtKB">
        <authorList>
            <consortium name="RefSeq"/>
        </authorList>
    </citation>
    <scope>IDENTIFICATION</scope>
    <source>
        <tissue evidence="4">Leaf</tissue>
    </source>
</reference>
<dbReference type="RefSeq" id="XP_030517925.2">
    <property type="nucleotide sequence ID" value="XM_030662065.2"/>
</dbReference>
<proteinExistence type="predicted"/>
<dbReference type="InterPro" id="IPR001611">
    <property type="entry name" value="Leu-rich_rpt"/>
</dbReference>
<dbReference type="KEGG" id="rarg:115731403"/>
<dbReference type="GO" id="GO:0006952">
    <property type="term" value="P:defense response"/>
    <property type="evidence" value="ECO:0007669"/>
    <property type="project" value="InterPro"/>
</dbReference>
<keyword evidence="1" id="KW-0611">Plant defense</keyword>
<dbReference type="Gene3D" id="3.80.10.10">
    <property type="entry name" value="Ribonuclease Inhibitor"/>
    <property type="match status" value="2"/>
</dbReference>
<reference evidence="3" key="1">
    <citation type="submission" date="2025-05" db="UniProtKB">
        <authorList>
            <consortium name="RefSeq"/>
        </authorList>
    </citation>
    <scope>NUCLEOTIDE SEQUENCE [LARGE SCALE GENOMIC DNA]</scope>
</reference>
<evidence type="ECO:0000313" key="4">
    <source>
        <dbReference type="RefSeq" id="XP_030517925.2"/>
    </source>
</evidence>
<accession>A0A8B8N699</accession>
<protein>
    <submittedName>
        <fullName evidence="4">Disease resistance-like protein DSC1</fullName>
    </submittedName>
</protein>
<organism evidence="3 4">
    <name type="scientific">Rhodamnia argentea</name>
    <dbReference type="NCBI Taxonomy" id="178133"/>
    <lineage>
        <taxon>Eukaryota</taxon>
        <taxon>Viridiplantae</taxon>
        <taxon>Streptophyta</taxon>
        <taxon>Embryophyta</taxon>
        <taxon>Tracheophyta</taxon>
        <taxon>Spermatophyta</taxon>
        <taxon>Magnoliopsida</taxon>
        <taxon>eudicotyledons</taxon>
        <taxon>Gunneridae</taxon>
        <taxon>Pentapetalae</taxon>
        <taxon>rosids</taxon>
        <taxon>malvids</taxon>
        <taxon>Myrtales</taxon>
        <taxon>Myrtaceae</taxon>
        <taxon>Myrtoideae</taxon>
        <taxon>Myrteae</taxon>
        <taxon>Australasian group</taxon>
        <taxon>Rhodamnia</taxon>
    </lineage>
</organism>
<dbReference type="PANTHER" id="PTHR11017">
    <property type="entry name" value="LEUCINE-RICH REPEAT-CONTAINING PROTEIN"/>
    <property type="match status" value="1"/>
</dbReference>
<dbReference type="GeneID" id="115731403"/>
<evidence type="ECO:0000259" key="2">
    <source>
        <dbReference type="Pfam" id="PF23286"/>
    </source>
</evidence>
<dbReference type="SUPFAM" id="SSF52058">
    <property type="entry name" value="L domain-like"/>
    <property type="match status" value="1"/>
</dbReference>
<sequence length="342" mass="39414">MRRLRVLIMINVHTYFQGPICLPNGLRWFEWPECPGIPEFSSGPKKLVGLDLHKSNIRVVREQFKDFKMLKSINFSECQSLECMPNLNCTPNLEELDLHGCKNLKHADESLAHHNRLRLLNLSGCSELYDFPDVLQSKNLELLNLNHCSRLERFPNIPDKIKSMRGLYLIGTSIEELPKSIENLVTLEEMDLRYCKKLAILPSSIYRLPNLEMLMLEGCSKLVKFPKEEEPSDSHMTMGFRKLYVLNLRGCNLSELDFLENHSSFQFLRALYLLGNNITNLPTCELLHNLLWFDVSYCQQLQEIPQSSGQLSHLWSIGCESVSRFAPDNVTLEVNFPPTNGN</sequence>
<feature type="domain" description="Disease resistance protein RPS4B/Roq1-like leucine-rich repeats" evidence="2">
    <location>
        <begin position="139"/>
        <end position="308"/>
    </location>
</feature>
<dbReference type="AlphaFoldDB" id="A0A8B8N699"/>
<evidence type="ECO:0000256" key="1">
    <source>
        <dbReference type="ARBA" id="ARBA00022821"/>
    </source>
</evidence>
<keyword evidence="3" id="KW-1185">Reference proteome</keyword>
<name>A0A8B8N699_9MYRT</name>
<dbReference type="PROSITE" id="PS51450">
    <property type="entry name" value="LRR"/>
    <property type="match status" value="1"/>
</dbReference>